<protein>
    <submittedName>
        <fullName evidence="1">Uncharacterized protein</fullName>
    </submittedName>
</protein>
<dbReference type="AlphaFoldDB" id="A0A0A8ZSH8"/>
<organism evidence="1">
    <name type="scientific">Arundo donax</name>
    <name type="common">Giant reed</name>
    <name type="synonym">Donax arundinaceus</name>
    <dbReference type="NCBI Taxonomy" id="35708"/>
    <lineage>
        <taxon>Eukaryota</taxon>
        <taxon>Viridiplantae</taxon>
        <taxon>Streptophyta</taxon>
        <taxon>Embryophyta</taxon>
        <taxon>Tracheophyta</taxon>
        <taxon>Spermatophyta</taxon>
        <taxon>Magnoliopsida</taxon>
        <taxon>Liliopsida</taxon>
        <taxon>Poales</taxon>
        <taxon>Poaceae</taxon>
        <taxon>PACMAD clade</taxon>
        <taxon>Arundinoideae</taxon>
        <taxon>Arundineae</taxon>
        <taxon>Arundo</taxon>
    </lineage>
</organism>
<evidence type="ECO:0000313" key="1">
    <source>
        <dbReference type="EMBL" id="JAD42379.1"/>
    </source>
</evidence>
<reference evidence="1" key="1">
    <citation type="submission" date="2014-09" db="EMBL/GenBank/DDBJ databases">
        <authorList>
            <person name="Magalhaes I.L.F."/>
            <person name="Oliveira U."/>
            <person name="Santos F.R."/>
            <person name="Vidigal T.H.D.A."/>
            <person name="Brescovit A.D."/>
            <person name="Santos A.J."/>
        </authorList>
    </citation>
    <scope>NUCLEOTIDE SEQUENCE</scope>
    <source>
        <tissue evidence="1">Shoot tissue taken approximately 20 cm above the soil surface</tissue>
    </source>
</reference>
<dbReference type="EMBL" id="GBRH01255516">
    <property type="protein sequence ID" value="JAD42379.1"/>
    <property type="molecule type" value="Transcribed_RNA"/>
</dbReference>
<reference evidence="1" key="2">
    <citation type="journal article" date="2015" name="Data Brief">
        <title>Shoot transcriptome of the giant reed, Arundo donax.</title>
        <authorList>
            <person name="Barrero R.A."/>
            <person name="Guerrero F.D."/>
            <person name="Moolhuijzen P."/>
            <person name="Goolsby J.A."/>
            <person name="Tidwell J."/>
            <person name="Bellgard S.E."/>
            <person name="Bellgard M.I."/>
        </authorList>
    </citation>
    <scope>NUCLEOTIDE SEQUENCE</scope>
    <source>
        <tissue evidence="1">Shoot tissue taken approximately 20 cm above the soil surface</tissue>
    </source>
</reference>
<proteinExistence type="predicted"/>
<sequence>MRAFILVIILESILIGGVLVLCTKLASGVSIQQYFHAELD</sequence>
<name>A0A0A8ZSH8_ARUDO</name>
<accession>A0A0A8ZSH8</accession>